<keyword evidence="1" id="KW-1133">Transmembrane helix</keyword>
<evidence type="ECO:0000256" key="1">
    <source>
        <dbReference type="SAM" id="Phobius"/>
    </source>
</evidence>
<keyword evidence="3" id="KW-1185">Reference proteome</keyword>
<comment type="caution">
    <text evidence="2">The sequence shown here is derived from an EMBL/GenBank/DDBJ whole genome shotgun (WGS) entry which is preliminary data.</text>
</comment>
<feature type="transmembrane region" description="Helical" evidence="1">
    <location>
        <begin position="6"/>
        <end position="27"/>
    </location>
</feature>
<sequence>MELKYFFALLHPTIAIAIVFPLIGIALNRSWLARQRRLQSASGVKSKIPPIVGSEHLAIGYWLTGAVVGVALLGMGFPMVSKMIAHDSLTKEPFRVVIVALLFLGTIASMVFLYRATKKLWRGTFATLAGMGLIVIGSQPEIYRKDSEWFFSHYYYGIASALLMIFSVAIVQDIYQDRQNRWRNVHIILNIFATLLFFGQGLTGSRDLFFWFKPQ</sequence>
<dbReference type="Proteomes" id="UP001152872">
    <property type="component" value="Unassembled WGS sequence"/>
</dbReference>
<evidence type="ECO:0000313" key="3">
    <source>
        <dbReference type="Proteomes" id="UP001152872"/>
    </source>
</evidence>
<dbReference type="EMBL" id="VBTY01000020">
    <property type="protein sequence ID" value="MDG3493720.1"/>
    <property type="molecule type" value="Genomic_DNA"/>
</dbReference>
<accession>A0A9X4M702</accession>
<feature type="transmembrane region" description="Helical" evidence="1">
    <location>
        <begin position="187"/>
        <end position="205"/>
    </location>
</feature>
<dbReference type="Pfam" id="PF13301">
    <property type="entry name" value="DUF4079"/>
    <property type="match status" value="1"/>
</dbReference>
<feature type="transmembrane region" description="Helical" evidence="1">
    <location>
        <begin position="120"/>
        <end position="139"/>
    </location>
</feature>
<evidence type="ECO:0000313" key="2">
    <source>
        <dbReference type="EMBL" id="MDG3493720.1"/>
    </source>
</evidence>
<feature type="transmembrane region" description="Helical" evidence="1">
    <location>
        <begin position="93"/>
        <end position="113"/>
    </location>
</feature>
<name>A0A9X4M702_9CYAN</name>
<protein>
    <submittedName>
        <fullName evidence="2">DUF4079 domain-containing protein</fullName>
    </submittedName>
</protein>
<dbReference type="InterPro" id="IPR025067">
    <property type="entry name" value="DUF4079"/>
</dbReference>
<feature type="transmembrane region" description="Helical" evidence="1">
    <location>
        <begin position="154"/>
        <end position="175"/>
    </location>
</feature>
<dbReference type="AlphaFoldDB" id="A0A9X4M702"/>
<feature type="transmembrane region" description="Helical" evidence="1">
    <location>
        <begin position="59"/>
        <end position="81"/>
    </location>
</feature>
<gene>
    <name evidence="2" type="ORF">FEV09_04040</name>
</gene>
<reference evidence="2" key="1">
    <citation type="submission" date="2019-05" db="EMBL/GenBank/DDBJ databases">
        <title>Whole genome sequencing of Pseudanabaena catenata USMAC16.</title>
        <authorList>
            <person name="Khan Z."/>
            <person name="Omar W.M."/>
            <person name="Convey P."/>
            <person name="Merican F."/>
            <person name="Najimudin N."/>
        </authorList>
    </citation>
    <scope>NUCLEOTIDE SEQUENCE</scope>
    <source>
        <strain evidence="2">USMAC16</strain>
    </source>
</reference>
<proteinExistence type="predicted"/>
<organism evidence="2 3">
    <name type="scientific">Pseudanabaena catenata USMAC16</name>
    <dbReference type="NCBI Taxonomy" id="1855837"/>
    <lineage>
        <taxon>Bacteria</taxon>
        <taxon>Bacillati</taxon>
        <taxon>Cyanobacteriota</taxon>
        <taxon>Cyanophyceae</taxon>
        <taxon>Pseudanabaenales</taxon>
        <taxon>Pseudanabaenaceae</taxon>
        <taxon>Pseudanabaena</taxon>
    </lineage>
</organism>
<dbReference type="RefSeq" id="WP_009625770.1">
    <property type="nucleotide sequence ID" value="NZ_VBTY01000020.1"/>
</dbReference>
<keyword evidence="1" id="KW-0472">Membrane</keyword>
<keyword evidence="1" id="KW-0812">Transmembrane</keyword>